<keyword evidence="1" id="KW-0040">ANK repeat</keyword>
<accession>A0ABD0P4E5</accession>
<name>A0ABD0P4E5_CIRMR</name>
<dbReference type="EMBL" id="JAMKFB020000018">
    <property type="protein sequence ID" value="KAL0168914.1"/>
    <property type="molecule type" value="Genomic_DNA"/>
</dbReference>
<dbReference type="PROSITE" id="PS50088">
    <property type="entry name" value="ANK_REPEAT"/>
    <property type="match status" value="1"/>
</dbReference>
<evidence type="ECO:0008006" key="4">
    <source>
        <dbReference type="Google" id="ProtNLM"/>
    </source>
</evidence>
<gene>
    <name evidence="2" type="ORF">M9458_037136</name>
</gene>
<keyword evidence="3" id="KW-1185">Reference proteome</keyword>
<sequence length="58" mass="6334">MAHAGPDVYWSVYGIGGKEGPDGYRNQTMEDPPLHYAAWEGCLDQVKAMLEHGVPANC</sequence>
<dbReference type="Pfam" id="PF00023">
    <property type="entry name" value="Ank"/>
    <property type="match status" value="1"/>
</dbReference>
<feature type="repeat" description="ANK" evidence="1">
    <location>
        <begin position="29"/>
        <end position="58"/>
    </location>
</feature>
<protein>
    <recommendedName>
        <fullName evidence="4">Ankyrin repeat domain-containing protein</fullName>
    </recommendedName>
</protein>
<proteinExistence type="predicted"/>
<reference evidence="2 3" key="1">
    <citation type="submission" date="2024-05" db="EMBL/GenBank/DDBJ databases">
        <title>Genome sequencing and assembly of Indian major carp, Cirrhinus mrigala (Hamilton, 1822).</title>
        <authorList>
            <person name="Mohindra V."/>
            <person name="Chowdhury L.M."/>
            <person name="Lal K."/>
            <person name="Jena J.K."/>
        </authorList>
    </citation>
    <scope>NUCLEOTIDE SEQUENCE [LARGE SCALE GENOMIC DNA]</scope>
    <source>
        <strain evidence="2">CM1030</strain>
        <tissue evidence="2">Blood</tissue>
    </source>
</reference>
<dbReference type="PROSITE" id="PS50297">
    <property type="entry name" value="ANK_REP_REGION"/>
    <property type="match status" value="1"/>
</dbReference>
<dbReference type="AlphaFoldDB" id="A0ABD0P4E5"/>
<organism evidence="2 3">
    <name type="scientific">Cirrhinus mrigala</name>
    <name type="common">Mrigala</name>
    <dbReference type="NCBI Taxonomy" id="683832"/>
    <lineage>
        <taxon>Eukaryota</taxon>
        <taxon>Metazoa</taxon>
        <taxon>Chordata</taxon>
        <taxon>Craniata</taxon>
        <taxon>Vertebrata</taxon>
        <taxon>Euteleostomi</taxon>
        <taxon>Actinopterygii</taxon>
        <taxon>Neopterygii</taxon>
        <taxon>Teleostei</taxon>
        <taxon>Ostariophysi</taxon>
        <taxon>Cypriniformes</taxon>
        <taxon>Cyprinidae</taxon>
        <taxon>Labeoninae</taxon>
        <taxon>Labeonini</taxon>
        <taxon>Cirrhinus</taxon>
    </lineage>
</organism>
<evidence type="ECO:0000256" key="1">
    <source>
        <dbReference type="PROSITE-ProRule" id="PRU00023"/>
    </source>
</evidence>
<feature type="non-terminal residue" evidence="2">
    <location>
        <position position="58"/>
    </location>
</feature>
<evidence type="ECO:0000313" key="3">
    <source>
        <dbReference type="Proteomes" id="UP001529510"/>
    </source>
</evidence>
<dbReference type="InterPro" id="IPR036770">
    <property type="entry name" value="Ankyrin_rpt-contain_sf"/>
</dbReference>
<dbReference type="Proteomes" id="UP001529510">
    <property type="component" value="Unassembled WGS sequence"/>
</dbReference>
<evidence type="ECO:0000313" key="2">
    <source>
        <dbReference type="EMBL" id="KAL0168914.1"/>
    </source>
</evidence>
<dbReference type="SUPFAM" id="SSF48403">
    <property type="entry name" value="Ankyrin repeat"/>
    <property type="match status" value="1"/>
</dbReference>
<comment type="caution">
    <text evidence="2">The sequence shown here is derived from an EMBL/GenBank/DDBJ whole genome shotgun (WGS) entry which is preliminary data.</text>
</comment>
<dbReference type="InterPro" id="IPR002110">
    <property type="entry name" value="Ankyrin_rpt"/>
</dbReference>